<evidence type="ECO:0000313" key="1">
    <source>
        <dbReference type="EMBL" id="CCM06863.1"/>
    </source>
</evidence>
<keyword evidence="2" id="KW-1185">Reference proteome</keyword>
<dbReference type="InParanoid" id="J4GJ22"/>
<dbReference type="AlphaFoldDB" id="J4GJ22"/>
<evidence type="ECO:0000313" key="2">
    <source>
        <dbReference type="Proteomes" id="UP000006352"/>
    </source>
</evidence>
<proteinExistence type="predicted"/>
<organism evidence="1 2">
    <name type="scientific">Fibroporia radiculosa</name>
    <dbReference type="NCBI Taxonomy" id="599839"/>
    <lineage>
        <taxon>Eukaryota</taxon>
        <taxon>Fungi</taxon>
        <taxon>Dikarya</taxon>
        <taxon>Basidiomycota</taxon>
        <taxon>Agaricomycotina</taxon>
        <taxon>Agaricomycetes</taxon>
        <taxon>Polyporales</taxon>
        <taxon>Fibroporiaceae</taxon>
        <taxon>Fibroporia</taxon>
    </lineage>
</organism>
<dbReference type="EMBL" id="HE797539">
    <property type="protein sequence ID" value="CCM06863.1"/>
    <property type="molecule type" value="Genomic_DNA"/>
</dbReference>
<dbReference type="HOGENOM" id="CLU_3421365_0_0_1"/>
<reference evidence="1 2" key="1">
    <citation type="journal article" date="2012" name="Appl. Environ. Microbiol.">
        <title>Short-read sequencing for genomic analysis of the brown rot fungus Fibroporia radiculosa.</title>
        <authorList>
            <person name="Tang J.D."/>
            <person name="Perkins A.D."/>
            <person name="Sonstegard T.S."/>
            <person name="Schroeder S.G."/>
            <person name="Burgess S.C."/>
            <person name="Diehl S.V."/>
        </authorList>
    </citation>
    <scope>NUCLEOTIDE SEQUENCE [LARGE SCALE GENOMIC DNA]</scope>
    <source>
        <strain evidence="1 2">TFFH 294</strain>
    </source>
</reference>
<gene>
    <name evidence="1" type="ORF">FIBRA_09169</name>
</gene>
<dbReference type="Proteomes" id="UP000006352">
    <property type="component" value="Unassembled WGS sequence"/>
</dbReference>
<name>J4GJ22_9APHY</name>
<sequence length="24" mass="2792">MPISDILDKKAAETVDEYLVKHIY</sequence>
<accession>J4GJ22</accession>
<protein>
    <submittedName>
        <fullName evidence="1">Uncharacterized protein</fullName>
    </submittedName>
</protein>